<dbReference type="InterPro" id="IPR050312">
    <property type="entry name" value="IolE/XylAMocC-like"/>
</dbReference>
<dbReference type="Gene3D" id="3.20.20.150">
    <property type="entry name" value="Divalent-metal-dependent TIM barrel enzymes"/>
    <property type="match status" value="1"/>
</dbReference>
<gene>
    <name evidence="2" type="ORF">JMA_32990</name>
</gene>
<dbReference type="STRING" id="1508404.JMA_32990"/>
<dbReference type="KEGG" id="jeo:JMA_32990"/>
<name>A0A0B5ARA2_9BACL</name>
<dbReference type="InterPro" id="IPR036237">
    <property type="entry name" value="Xyl_isomerase-like_sf"/>
</dbReference>
<dbReference type="Proteomes" id="UP000031449">
    <property type="component" value="Chromosome"/>
</dbReference>
<dbReference type="OrthoDB" id="9798407at2"/>
<reference evidence="2 3" key="1">
    <citation type="submission" date="2014-08" db="EMBL/GenBank/DDBJ databases">
        <title>Complete genome of a marine bacteria Jeotgalibacillus malaysiensis.</title>
        <authorList>
            <person name="Yaakop A.S."/>
            <person name="Chan K.-G."/>
            <person name="Goh K.M."/>
        </authorList>
    </citation>
    <scope>NUCLEOTIDE SEQUENCE [LARGE SCALE GENOMIC DNA]</scope>
    <source>
        <strain evidence="2 3">D5</strain>
    </source>
</reference>
<dbReference type="Pfam" id="PF01261">
    <property type="entry name" value="AP_endonuc_2"/>
    <property type="match status" value="1"/>
</dbReference>
<dbReference type="EMBL" id="CP009416">
    <property type="protein sequence ID" value="AJD92616.1"/>
    <property type="molecule type" value="Genomic_DNA"/>
</dbReference>
<sequence length="249" mass="28212">MVKVAIQLWSVKEAMEENPEQTIRALSEAGYDGVQLAGDYGKTGAEWKQILSDNQLGAAGIHMPVTALENQSELDHWISFSKEIGNTKLIIPFVDEEWRTLEGYKKLAKLMNKAAVSLGKAGIKLGYHHHDFEFQKVETSMTGWDVLEETINKDLIHLEIDVYWTEYAGIHTYNLLDRLKGNIFSIHLKDMIEENGHKRTAAIGKGSLDLKGFADRVKTDWLVVEQEHFDGDPLEEVKPSAKVVKGWYE</sequence>
<dbReference type="PANTHER" id="PTHR12110:SF41">
    <property type="entry name" value="INOSOSE DEHYDRATASE"/>
    <property type="match status" value="1"/>
</dbReference>
<protein>
    <recommendedName>
        <fullName evidence="1">Xylose isomerase-like TIM barrel domain-containing protein</fullName>
    </recommendedName>
</protein>
<evidence type="ECO:0000259" key="1">
    <source>
        <dbReference type="Pfam" id="PF01261"/>
    </source>
</evidence>
<dbReference type="InterPro" id="IPR013022">
    <property type="entry name" value="Xyl_isomerase-like_TIM-brl"/>
</dbReference>
<evidence type="ECO:0000313" key="2">
    <source>
        <dbReference type="EMBL" id="AJD92616.1"/>
    </source>
</evidence>
<dbReference type="AlphaFoldDB" id="A0A0B5ARA2"/>
<dbReference type="HOGENOM" id="CLU_059523_1_0_9"/>
<dbReference type="SUPFAM" id="SSF51658">
    <property type="entry name" value="Xylose isomerase-like"/>
    <property type="match status" value="1"/>
</dbReference>
<feature type="domain" description="Xylose isomerase-like TIM barrel" evidence="1">
    <location>
        <begin position="23"/>
        <end position="242"/>
    </location>
</feature>
<dbReference type="PANTHER" id="PTHR12110">
    <property type="entry name" value="HYDROXYPYRUVATE ISOMERASE"/>
    <property type="match status" value="1"/>
</dbReference>
<evidence type="ECO:0000313" key="3">
    <source>
        <dbReference type="Proteomes" id="UP000031449"/>
    </source>
</evidence>
<dbReference type="BioCyc" id="JESP1508404:G14D9-12580-MONOMER"/>
<accession>A0A0B5ARA2</accession>
<keyword evidence="3" id="KW-1185">Reference proteome</keyword>
<organism evidence="2 3">
    <name type="scientific">Jeotgalibacillus malaysiensis</name>
    <dbReference type="NCBI Taxonomy" id="1508404"/>
    <lineage>
        <taxon>Bacteria</taxon>
        <taxon>Bacillati</taxon>
        <taxon>Bacillota</taxon>
        <taxon>Bacilli</taxon>
        <taxon>Bacillales</taxon>
        <taxon>Caryophanaceae</taxon>
        <taxon>Jeotgalibacillus</taxon>
    </lineage>
</organism>
<proteinExistence type="predicted"/>